<proteinExistence type="predicted"/>
<organism evidence="3 4">
    <name type="scientific">Francisella hispaniensis</name>
    <dbReference type="NCBI Taxonomy" id="622488"/>
    <lineage>
        <taxon>Bacteria</taxon>
        <taxon>Pseudomonadati</taxon>
        <taxon>Pseudomonadota</taxon>
        <taxon>Gammaproteobacteria</taxon>
        <taxon>Thiotrichales</taxon>
        <taxon>Francisellaceae</taxon>
        <taxon>Francisella</taxon>
    </lineage>
</organism>
<accession>F4BGZ9</accession>
<dbReference type="EMBL" id="CP002558">
    <property type="protein sequence ID" value="AEE26743.1"/>
    <property type="molecule type" value="Genomic_DNA"/>
</dbReference>
<dbReference type="PATRIC" id="fig|676032.3.peg.1450"/>
<evidence type="ECO:0000256" key="1">
    <source>
        <dbReference type="SAM" id="MobiDB-lite"/>
    </source>
</evidence>
<sequence>MGNIKNRILKLPIICVLYSLAFIPISGYANNLYCYINGELQGDKPINIKNIAIKKVRFFENGMHKDGYAVSLKDSQALLNCCKELDSEFSILEGVPIEARVDRNTWSSSITNLVGKQYGYPIVVKNKKNEYVRSAYTVAKGNKEILSVNNYLKKNANTINKRSETYLVEKIYGGLKHYFDGVVAGEKIFEAKYGVSGTSNFVADNYIKNLANIRGDRGIYKPSEDEVVIYSNKEGKRLSFRAKNYEQYMTIVENITEYANEYFDKNIIKILYGGTVISSNNTPHAVLLEVTIDNYDKTITLNMVDSLISHAANNASFSVLQSLKQGLERVNSSIAYIDKNDADNIPKIANNTYKVETSLDNIHLQMPLQTDCGRYVAIWIDAIINGIDYRKLNSTDYNKTLTILNSAKKLALQDNSYTSKSPNSAEQKPTDTKSSNIGDLGFDNIDHLDIVNENLVEPELTEREKMLRNIFEITKE</sequence>
<keyword evidence="2" id="KW-0812">Transmembrane</keyword>
<keyword evidence="2" id="KW-1133">Transmembrane helix</keyword>
<evidence type="ECO:0000313" key="3">
    <source>
        <dbReference type="EMBL" id="AEE26743.1"/>
    </source>
</evidence>
<gene>
    <name evidence="3" type="ordered locus">FN3523_1440</name>
</gene>
<feature type="transmembrane region" description="Helical" evidence="2">
    <location>
        <begin position="12"/>
        <end position="29"/>
    </location>
</feature>
<feature type="compositionally biased region" description="Polar residues" evidence="1">
    <location>
        <begin position="415"/>
        <end position="437"/>
    </location>
</feature>
<evidence type="ECO:0000256" key="2">
    <source>
        <dbReference type="SAM" id="Phobius"/>
    </source>
</evidence>
<keyword evidence="2" id="KW-0472">Membrane</keyword>
<evidence type="ECO:0000313" key="4">
    <source>
        <dbReference type="Proteomes" id="UP000008303"/>
    </source>
</evidence>
<reference evidence="4" key="1">
    <citation type="journal article" date="2011" name="Appl. Environ. Microbiol.">
        <title>Common ancestry and novel genetic traits of Francisella novicida-like isolates from North America and Australia as revealed by comparative genomic analyses.</title>
        <authorList>
            <person name="Siddaramappa S."/>
            <person name="Challacombe J.F."/>
            <person name="Petersen J.M."/>
            <person name="Pillai S."/>
            <person name="Hogg G."/>
            <person name="Kuske C.R."/>
        </authorList>
    </citation>
    <scope>NUCLEOTIDE SEQUENCE [LARGE SCALE GENOMIC DNA]</scope>
    <source>
        <strain evidence="4">3523</strain>
    </source>
</reference>
<dbReference type="HOGENOM" id="CLU_643641_0_0_6"/>
<protein>
    <submittedName>
        <fullName evidence="3">Uncharacterized protein</fullName>
    </submittedName>
</protein>
<name>F4BGZ9_9GAMM</name>
<dbReference type="KEGG" id="fcn:FN3523_1440"/>
<dbReference type="Proteomes" id="UP000008303">
    <property type="component" value="Chromosome"/>
</dbReference>
<dbReference type="AlphaFoldDB" id="F4BGZ9"/>
<feature type="region of interest" description="Disordered" evidence="1">
    <location>
        <begin position="415"/>
        <end position="438"/>
    </location>
</feature>
<dbReference type="eggNOG" id="ENOG502ZPI5">
    <property type="taxonomic scope" value="Bacteria"/>
</dbReference>